<proteinExistence type="predicted"/>
<reference evidence="3" key="1">
    <citation type="journal article" date="2020" name="Mol. Biol.">
        <title>Life and death of selfish genes: comparative genomics reveals the dynamic evolution of cytoplasmic incompatibility.</title>
        <authorList>
            <person name="Martinez J."/>
            <person name="Klasson L."/>
            <person name="Welch J."/>
            <person name="Jiggins F.M."/>
        </authorList>
    </citation>
    <scope>NUCLEOTIDE SEQUENCE [LARGE SCALE GENOMIC DNA]</scope>
</reference>
<protein>
    <submittedName>
        <fullName evidence="2">Uncharacterized protein</fullName>
    </submittedName>
</protein>
<accession>A0A7G5C9C1</accession>
<dbReference type="AlphaFoldDB" id="A0A7G5C9C1"/>
<dbReference type="RefSeq" id="WP_182159371.1">
    <property type="nucleotide sequence ID" value="NZ_CP050531.1"/>
</dbReference>
<reference evidence="2 3" key="2">
    <citation type="journal article" date="2020" name="Mol. Biol. Evol.">
        <title>Life and death of selfish genes: comparative genomics reveals the dynamic evolution of cytoplasmic incompatibility.</title>
        <authorList>
            <person name="Martinez J."/>
            <person name="Klasson L."/>
            <person name="Welch J."/>
            <person name="Jiggins F.M."/>
        </authorList>
    </citation>
    <scope>NUCLEOTIDE SEQUENCE [LARGE SCALE GENOMIC DNA]</scope>
    <source>
        <strain evidence="2">WStv</strain>
    </source>
</reference>
<dbReference type="EMBL" id="CP050531">
    <property type="protein sequence ID" value="QMV45805.1"/>
    <property type="molecule type" value="Genomic_DNA"/>
</dbReference>
<organism evidence="2 3">
    <name type="scientific">Wolbachia pipientis</name>
    <dbReference type="NCBI Taxonomy" id="955"/>
    <lineage>
        <taxon>Bacteria</taxon>
        <taxon>Pseudomonadati</taxon>
        <taxon>Pseudomonadota</taxon>
        <taxon>Alphaproteobacteria</taxon>
        <taxon>Rickettsiales</taxon>
        <taxon>Anaplasmataceae</taxon>
        <taxon>Wolbachieae</taxon>
        <taxon>Wolbachia</taxon>
    </lineage>
</organism>
<gene>
    <name evidence="2" type="ORF">HC358_01535</name>
</gene>
<evidence type="ECO:0000313" key="3">
    <source>
        <dbReference type="Proteomes" id="UP000515744"/>
    </source>
</evidence>
<sequence length="220" mass="25478">MHITEKDSEGSYSTEYNKNIDESDGEDILNISRETPRSDLDFINDLINDHMDELEFENFSGTINRVQPCVTIYQQVDESMQESTLYVFWKREWQQINILNSNETTAARAIRESLELIALREDKKILFGMLYNVFSKNISLIDLLVRNLYFLKAQELSACEKHQLDILSSKISDLVLTGTYVSEESLQFLPPDLIEKRNDYLSDLRACPQTSKFKNIPSAT</sequence>
<evidence type="ECO:0000313" key="2">
    <source>
        <dbReference type="EMBL" id="QMV45805.1"/>
    </source>
</evidence>
<name>A0A7G5C9C1_WOLPI</name>
<feature type="region of interest" description="Disordered" evidence="1">
    <location>
        <begin position="1"/>
        <end position="20"/>
    </location>
</feature>
<evidence type="ECO:0000256" key="1">
    <source>
        <dbReference type="SAM" id="MobiDB-lite"/>
    </source>
</evidence>
<dbReference type="Proteomes" id="UP000515744">
    <property type="component" value="Chromosome"/>
</dbReference>